<dbReference type="Gene3D" id="3.90.550.10">
    <property type="entry name" value="Spore Coat Polysaccharide Biosynthesis Protein SpsA, Chain A"/>
    <property type="match status" value="1"/>
</dbReference>
<organism evidence="4 5">
    <name type="scientific">Neorhodopirellula pilleata</name>
    <dbReference type="NCBI Taxonomy" id="2714738"/>
    <lineage>
        <taxon>Bacteria</taxon>
        <taxon>Pseudomonadati</taxon>
        <taxon>Planctomycetota</taxon>
        <taxon>Planctomycetia</taxon>
        <taxon>Pirellulales</taxon>
        <taxon>Pirellulaceae</taxon>
        <taxon>Neorhodopirellula</taxon>
    </lineage>
</organism>
<reference evidence="4 5" key="1">
    <citation type="submission" date="2019-02" db="EMBL/GenBank/DDBJ databases">
        <title>Deep-cultivation of Planctomycetes and their phenomic and genomic characterization uncovers novel biology.</title>
        <authorList>
            <person name="Wiegand S."/>
            <person name="Jogler M."/>
            <person name="Boedeker C."/>
            <person name="Pinto D."/>
            <person name="Vollmers J."/>
            <person name="Rivas-Marin E."/>
            <person name="Kohn T."/>
            <person name="Peeters S.H."/>
            <person name="Heuer A."/>
            <person name="Rast P."/>
            <person name="Oberbeckmann S."/>
            <person name="Bunk B."/>
            <person name="Jeske O."/>
            <person name="Meyerdierks A."/>
            <person name="Storesund J.E."/>
            <person name="Kallscheuer N."/>
            <person name="Luecker S."/>
            <person name="Lage O.M."/>
            <person name="Pohl T."/>
            <person name="Merkel B.J."/>
            <person name="Hornburger P."/>
            <person name="Mueller R.-W."/>
            <person name="Bruemmer F."/>
            <person name="Labrenz M."/>
            <person name="Spormann A.M."/>
            <person name="Op Den Camp H."/>
            <person name="Overmann J."/>
            <person name="Amann R."/>
            <person name="Jetten M.S.M."/>
            <person name="Mascher T."/>
            <person name="Medema M.H."/>
            <person name="Devos D.P."/>
            <person name="Kaster A.-K."/>
            <person name="Ovreas L."/>
            <person name="Rohde M."/>
            <person name="Galperin M.Y."/>
            <person name="Jogler C."/>
        </authorList>
    </citation>
    <scope>NUCLEOTIDE SEQUENCE [LARGE SCALE GENOMIC DNA]</scope>
    <source>
        <strain evidence="4 5">Pla100</strain>
    </source>
</reference>
<gene>
    <name evidence="4" type="ORF">Pla100_02820</name>
</gene>
<dbReference type="InterPro" id="IPR002618">
    <property type="entry name" value="UDPGP_fam"/>
</dbReference>
<dbReference type="InterPro" id="IPR029044">
    <property type="entry name" value="Nucleotide-diphossugar_trans"/>
</dbReference>
<comment type="caution">
    <text evidence="4">The sequence shown here is derived from an EMBL/GenBank/DDBJ whole genome shotgun (WGS) entry which is preliminary data.</text>
</comment>
<dbReference type="Proteomes" id="UP000316213">
    <property type="component" value="Unassembled WGS sequence"/>
</dbReference>
<dbReference type="SUPFAM" id="SSF53448">
    <property type="entry name" value="Nucleotide-diphospho-sugar transferases"/>
    <property type="match status" value="1"/>
</dbReference>
<dbReference type="PANTHER" id="PTHR11952">
    <property type="entry name" value="UDP- GLUCOSE PYROPHOSPHORYLASE"/>
    <property type="match status" value="1"/>
</dbReference>
<dbReference type="OrthoDB" id="9806910at2"/>
<dbReference type="Pfam" id="PF01704">
    <property type="entry name" value="UDPGP"/>
    <property type="match status" value="1"/>
</dbReference>
<dbReference type="AlphaFoldDB" id="A0A5C6AWF2"/>
<sequence>MPAANHDALLEHLRAYQQDHLLRFWDQLDSTSRDKLAAQINQIDFEELSQLIEGKDSSTDFAALAARADLPPAVSADGSGTDWTIDEARAKGAEALRAGQIATLVVAGGQGTRLGFDLPKGMFPAGPLSERTLFQIFADRLIATGKRYGVTVPMYLMTSEATDAATREYFESNDYLGLDRDQVIIFQQGTMPAVDAASGRILMSDKDSLALSPDGHGGTLRALDRNGCLDKMKADGNSHLFYWQVDNPLITLCDPVFIGHHLLAQSELTSQVIRKRYPTEKVGNVVQVDGRTQVIEYSDLPDSAAEMTTADGGLKLWAGSIAVHLFDIEFLVREKNSSTSLPFHRASKKVPHLDQAGNRVEPESPNATKFEKFIFDLLPAAKRTIVVEVEPAKAFAPIKNADGAETDTPKLAKQAISDLHRSWLVQAGVNVTDGVTVEINARYALDAEELADRIPENLAISSDRYFDA</sequence>
<evidence type="ECO:0000313" key="5">
    <source>
        <dbReference type="Proteomes" id="UP000316213"/>
    </source>
</evidence>
<dbReference type="PANTHER" id="PTHR11952:SF2">
    <property type="entry name" value="LD24639P"/>
    <property type="match status" value="1"/>
</dbReference>
<dbReference type="InterPro" id="IPR039741">
    <property type="entry name" value="UDP-sugar_pyrophosphorylase"/>
</dbReference>
<dbReference type="RefSeq" id="WP_146575902.1">
    <property type="nucleotide sequence ID" value="NZ_SJPM01000001.1"/>
</dbReference>
<accession>A0A5C6AWF2</accession>
<dbReference type="EMBL" id="SJPM01000001">
    <property type="protein sequence ID" value="TWU03362.1"/>
    <property type="molecule type" value="Genomic_DNA"/>
</dbReference>
<comment type="similarity">
    <text evidence="1">Belongs to the UDPGP type 1 family.</text>
</comment>
<proteinExistence type="inferred from homology"/>
<name>A0A5C6AWF2_9BACT</name>
<keyword evidence="3 4" id="KW-0548">Nucleotidyltransferase</keyword>
<keyword evidence="5" id="KW-1185">Reference proteome</keyword>
<keyword evidence="2 4" id="KW-0808">Transferase</keyword>
<evidence type="ECO:0000256" key="1">
    <source>
        <dbReference type="ARBA" id="ARBA00010401"/>
    </source>
</evidence>
<dbReference type="CDD" id="cd04193">
    <property type="entry name" value="UDPGlcNAc_PPase"/>
    <property type="match status" value="1"/>
</dbReference>
<evidence type="ECO:0000256" key="3">
    <source>
        <dbReference type="ARBA" id="ARBA00022695"/>
    </source>
</evidence>
<protein>
    <submittedName>
        <fullName evidence="4">Putative uridylyltransferase</fullName>
        <ecNumber evidence="4">2.7.7.-</ecNumber>
    </submittedName>
</protein>
<dbReference type="GO" id="GO:0070569">
    <property type="term" value="F:uridylyltransferase activity"/>
    <property type="evidence" value="ECO:0007669"/>
    <property type="project" value="InterPro"/>
</dbReference>
<dbReference type="EC" id="2.7.7.-" evidence="4"/>
<evidence type="ECO:0000313" key="4">
    <source>
        <dbReference type="EMBL" id="TWU03362.1"/>
    </source>
</evidence>
<evidence type="ECO:0000256" key="2">
    <source>
        <dbReference type="ARBA" id="ARBA00022679"/>
    </source>
</evidence>